<name>A0A953LEH5_9BACT</name>
<evidence type="ECO:0000313" key="3">
    <source>
        <dbReference type="Proteomes" id="UP000753961"/>
    </source>
</evidence>
<accession>A0A953LEH5</accession>
<sequence>MAKTVEAYIESNKQWADALIQLRKMCLNSGMNEAIKWGAPIYTWQGKNIVGVMAFKSYVGLWFHQGVFLKDPYHMLQQSSESTKGLRKMMFYSLQEFEEKKMHIPSYINEAVQNQKAGKEIPVKRSGKLEVPIELQHALDNNELLKSSFFRFTPGKQREFAEYIRSAKQNKTKERRITKISGLILSGKGLNDQYK</sequence>
<dbReference type="PIRSF" id="PIRSF021308">
    <property type="entry name" value="UCP021308"/>
    <property type="match status" value="1"/>
</dbReference>
<proteinExistence type="predicted"/>
<dbReference type="AlphaFoldDB" id="A0A953LEH5"/>
<dbReference type="Pfam" id="PF13376">
    <property type="entry name" value="OmdA"/>
    <property type="match status" value="1"/>
</dbReference>
<protein>
    <submittedName>
        <fullName evidence="2">YdeI/OmpD-associated family protein</fullName>
    </submittedName>
</protein>
<dbReference type="EMBL" id="JAHVHU010000020">
    <property type="protein sequence ID" value="MBY5959969.1"/>
    <property type="molecule type" value="Genomic_DNA"/>
</dbReference>
<dbReference type="InterPro" id="IPR016786">
    <property type="entry name" value="YdeI_bac"/>
</dbReference>
<dbReference type="Proteomes" id="UP000753961">
    <property type="component" value="Unassembled WGS sequence"/>
</dbReference>
<dbReference type="InterPro" id="IPR014922">
    <property type="entry name" value="YdhG-like"/>
</dbReference>
<evidence type="ECO:0000259" key="1">
    <source>
        <dbReference type="Pfam" id="PF08818"/>
    </source>
</evidence>
<dbReference type="SUPFAM" id="SSF159888">
    <property type="entry name" value="YdhG-like"/>
    <property type="match status" value="1"/>
</dbReference>
<reference evidence="2" key="1">
    <citation type="submission" date="2021-06" db="EMBL/GenBank/DDBJ databases">
        <title>44 bacteria genomes isolated from Dapeng, Shenzhen.</title>
        <authorList>
            <person name="Zheng W."/>
            <person name="Yu S."/>
            <person name="Huang Y."/>
        </authorList>
    </citation>
    <scope>NUCLEOTIDE SEQUENCE</scope>
    <source>
        <strain evidence="2">DP5N28-2</strain>
    </source>
</reference>
<organism evidence="2 3">
    <name type="scientific">Membranihabitans marinus</name>
    <dbReference type="NCBI Taxonomy" id="1227546"/>
    <lineage>
        <taxon>Bacteria</taxon>
        <taxon>Pseudomonadati</taxon>
        <taxon>Bacteroidota</taxon>
        <taxon>Saprospiria</taxon>
        <taxon>Saprospirales</taxon>
        <taxon>Saprospiraceae</taxon>
        <taxon>Membranihabitans</taxon>
    </lineage>
</organism>
<dbReference type="Gene3D" id="3.90.1150.200">
    <property type="match status" value="1"/>
</dbReference>
<evidence type="ECO:0000313" key="2">
    <source>
        <dbReference type="EMBL" id="MBY5959969.1"/>
    </source>
</evidence>
<comment type="caution">
    <text evidence="2">The sequence shown here is derived from an EMBL/GenBank/DDBJ whole genome shotgun (WGS) entry which is preliminary data.</text>
</comment>
<keyword evidence="3" id="KW-1185">Reference proteome</keyword>
<feature type="domain" description="YdhG-like" evidence="1">
    <location>
        <begin position="15"/>
        <end position="111"/>
    </location>
</feature>
<dbReference type="RefSeq" id="WP_222581505.1">
    <property type="nucleotide sequence ID" value="NZ_JAHVHU010000020.1"/>
</dbReference>
<gene>
    <name evidence="2" type="ORF">KUV50_17585</name>
</gene>
<dbReference type="Pfam" id="PF08818">
    <property type="entry name" value="DUF1801"/>
    <property type="match status" value="1"/>
</dbReference>